<evidence type="ECO:0000313" key="1">
    <source>
        <dbReference type="EMBL" id="RYQ95417.1"/>
    </source>
</evidence>
<dbReference type="Proteomes" id="UP000289738">
    <property type="component" value="Chromosome B08"/>
</dbReference>
<accession>A0A444Y0I3</accession>
<keyword evidence="2" id="KW-1185">Reference proteome</keyword>
<dbReference type="AlphaFoldDB" id="A0A444Y0I3"/>
<organism evidence="1 2">
    <name type="scientific">Arachis hypogaea</name>
    <name type="common">Peanut</name>
    <dbReference type="NCBI Taxonomy" id="3818"/>
    <lineage>
        <taxon>Eukaryota</taxon>
        <taxon>Viridiplantae</taxon>
        <taxon>Streptophyta</taxon>
        <taxon>Embryophyta</taxon>
        <taxon>Tracheophyta</taxon>
        <taxon>Spermatophyta</taxon>
        <taxon>Magnoliopsida</taxon>
        <taxon>eudicotyledons</taxon>
        <taxon>Gunneridae</taxon>
        <taxon>Pentapetalae</taxon>
        <taxon>rosids</taxon>
        <taxon>fabids</taxon>
        <taxon>Fabales</taxon>
        <taxon>Fabaceae</taxon>
        <taxon>Papilionoideae</taxon>
        <taxon>50 kb inversion clade</taxon>
        <taxon>dalbergioids sensu lato</taxon>
        <taxon>Dalbergieae</taxon>
        <taxon>Pterocarpus clade</taxon>
        <taxon>Arachis</taxon>
    </lineage>
</organism>
<sequence>MTLFTLPPKLTINRRPPLTLFTLAIDPLTVALAIDPLTLAIDPLTIRRNPLNQTPNTFCRHTIHLRTIGVATLLPHSSPLLYLRKLKEKPSPLPFPLLHFAAFALLHSPLSTHHFTFAHHLPLPPLLILFTFVAAPWSSLRPPSPLTSWNMLSPSLLNLRICAHHHRSPWSSLRSPLPCTHRSASSSLRSSSLRRIICFVCGVKVLAKMIDFFLSDPNQSDEAQDSDSIKWRISLLKELESVIWPGMLSGGHAEVRLWLYSSSQV</sequence>
<comment type="caution">
    <text evidence="1">The sequence shown here is derived from an EMBL/GenBank/DDBJ whole genome shotgun (WGS) entry which is preliminary data.</text>
</comment>
<dbReference type="EMBL" id="SDMP01000018">
    <property type="protein sequence ID" value="RYQ95417.1"/>
    <property type="molecule type" value="Genomic_DNA"/>
</dbReference>
<proteinExistence type="predicted"/>
<protein>
    <submittedName>
        <fullName evidence="1">Uncharacterized protein</fullName>
    </submittedName>
</protein>
<reference evidence="1 2" key="1">
    <citation type="submission" date="2019-01" db="EMBL/GenBank/DDBJ databases">
        <title>Sequencing of cultivated peanut Arachis hypogaea provides insights into genome evolution and oil improvement.</title>
        <authorList>
            <person name="Chen X."/>
        </authorList>
    </citation>
    <scope>NUCLEOTIDE SEQUENCE [LARGE SCALE GENOMIC DNA]</scope>
    <source>
        <strain evidence="2">cv. Fuhuasheng</strain>
        <tissue evidence="1">Leaves</tissue>
    </source>
</reference>
<gene>
    <name evidence="1" type="ORF">Ahy_B08g090691</name>
</gene>
<name>A0A444Y0I3_ARAHY</name>
<evidence type="ECO:0000313" key="2">
    <source>
        <dbReference type="Proteomes" id="UP000289738"/>
    </source>
</evidence>